<evidence type="ECO:0000256" key="3">
    <source>
        <dbReference type="ARBA" id="ARBA00023242"/>
    </source>
</evidence>
<comment type="subcellular location">
    <subcellularLocation>
        <location evidence="1">Nucleus</location>
    </subcellularLocation>
</comment>
<gene>
    <name evidence="7" type="ORF">HK103_000268</name>
    <name evidence="8" type="ORF">HK103_000290</name>
</gene>
<dbReference type="EMBL" id="JADGKB010000010">
    <property type="protein sequence ID" value="KAJ3260658.1"/>
    <property type="molecule type" value="Genomic_DNA"/>
</dbReference>
<feature type="compositionally biased region" description="Acidic residues" evidence="5">
    <location>
        <begin position="279"/>
        <end position="310"/>
    </location>
</feature>
<accession>A0AAD5UKM5</accession>
<feature type="region of interest" description="Disordered" evidence="5">
    <location>
        <begin position="79"/>
        <end position="107"/>
    </location>
</feature>
<keyword evidence="4" id="KW-0175">Coiled coil</keyword>
<dbReference type="GO" id="GO:0000462">
    <property type="term" value="P:maturation of SSU-rRNA from tricistronic rRNA transcript (SSU-rRNA, 5.8S rRNA, LSU-rRNA)"/>
    <property type="evidence" value="ECO:0007669"/>
    <property type="project" value="TreeGrafter"/>
</dbReference>
<dbReference type="PANTHER" id="PTHR13237">
    <property type="entry name" value="SOMETHING ABOUT SILENCING PROTEIN 10-RELATED"/>
    <property type="match status" value="1"/>
</dbReference>
<evidence type="ECO:0000313" key="9">
    <source>
        <dbReference type="Proteomes" id="UP001210925"/>
    </source>
</evidence>
<reference evidence="7" key="1">
    <citation type="submission" date="2020-05" db="EMBL/GenBank/DDBJ databases">
        <title>Phylogenomic resolution of chytrid fungi.</title>
        <authorList>
            <person name="Stajich J.E."/>
            <person name="Amses K."/>
            <person name="Simmons R."/>
            <person name="Seto K."/>
            <person name="Myers J."/>
            <person name="Bonds A."/>
            <person name="Quandt C.A."/>
            <person name="Barry K."/>
            <person name="Liu P."/>
            <person name="Grigoriev I."/>
            <person name="Longcore J.E."/>
            <person name="James T.Y."/>
        </authorList>
    </citation>
    <scope>NUCLEOTIDE SEQUENCE</scope>
    <source>
        <strain evidence="7">PLAUS21</strain>
    </source>
</reference>
<feature type="compositionally biased region" description="Acidic residues" evidence="5">
    <location>
        <begin position="51"/>
        <end position="66"/>
    </location>
</feature>
<dbReference type="Proteomes" id="UP001210925">
    <property type="component" value="Unassembled WGS sequence"/>
</dbReference>
<comment type="similarity">
    <text evidence="2">Belongs to the SAS10 family.</text>
</comment>
<feature type="compositionally biased region" description="Basic and acidic residues" evidence="5">
    <location>
        <begin position="430"/>
        <end position="444"/>
    </location>
</feature>
<feature type="domain" description="Sas10 C-terminal" evidence="6">
    <location>
        <begin position="455"/>
        <end position="529"/>
    </location>
</feature>
<evidence type="ECO:0000313" key="8">
    <source>
        <dbReference type="EMBL" id="KAJ3260680.1"/>
    </source>
</evidence>
<dbReference type="InterPro" id="IPR018972">
    <property type="entry name" value="Sas10_C_dom"/>
</dbReference>
<feature type="region of interest" description="Disordered" evidence="5">
    <location>
        <begin position="279"/>
        <end position="312"/>
    </location>
</feature>
<evidence type="ECO:0000256" key="1">
    <source>
        <dbReference type="ARBA" id="ARBA00004123"/>
    </source>
</evidence>
<evidence type="ECO:0000313" key="7">
    <source>
        <dbReference type="EMBL" id="KAJ3260658.1"/>
    </source>
</evidence>
<evidence type="ECO:0000259" key="6">
    <source>
        <dbReference type="Pfam" id="PF09368"/>
    </source>
</evidence>
<evidence type="ECO:0000256" key="2">
    <source>
        <dbReference type="ARBA" id="ARBA00010979"/>
    </source>
</evidence>
<keyword evidence="9" id="KW-1185">Reference proteome</keyword>
<protein>
    <recommendedName>
        <fullName evidence="6">Sas10 C-terminal domain-containing protein</fullName>
    </recommendedName>
</protein>
<dbReference type="EMBL" id="JADGKB010000010">
    <property type="protein sequence ID" value="KAJ3260680.1"/>
    <property type="molecule type" value="Genomic_DNA"/>
</dbReference>
<feature type="compositionally biased region" description="Basic residues" evidence="5">
    <location>
        <begin position="1"/>
        <end position="11"/>
    </location>
</feature>
<keyword evidence="3" id="KW-0539">Nucleus</keyword>
<feature type="region of interest" description="Disordered" evidence="5">
    <location>
        <begin position="41"/>
        <end position="66"/>
    </location>
</feature>
<proteinExistence type="inferred from homology"/>
<evidence type="ECO:0000256" key="5">
    <source>
        <dbReference type="SAM" id="MobiDB-lite"/>
    </source>
</evidence>
<dbReference type="PANTHER" id="PTHR13237:SF8">
    <property type="entry name" value="SOMETHING ABOUT SILENCING PROTEIN 10"/>
    <property type="match status" value="1"/>
</dbReference>
<feature type="region of interest" description="Disordered" evidence="5">
    <location>
        <begin position="1"/>
        <end position="23"/>
    </location>
</feature>
<dbReference type="GO" id="GO:0032040">
    <property type="term" value="C:small-subunit processome"/>
    <property type="evidence" value="ECO:0007669"/>
    <property type="project" value="TreeGrafter"/>
</dbReference>
<feature type="compositionally biased region" description="Acidic residues" evidence="5">
    <location>
        <begin position="88"/>
        <end position="99"/>
    </location>
</feature>
<feature type="coiled-coil region" evidence="4">
    <location>
        <begin position="111"/>
        <end position="139"/>
    </location>
</feature>
<comment type="caution">
    <text evidence="7">The sequence shown here is derived from an EMBL/GenBank/DDBJ whole genome shotgun (WGS) entry which is preliminary data.</text>
</comment>
<dbReference type="Pfam" id="PF09368">
    <property type="entry name" value="Sas10"/>
    <property type="match status" value="1"/>
</dbReference>
<name>A0AAD5UKM5_9FUNG</name>
<evidence type="ECO:0000256" key="4">
    <source>
        <dbReference type="SAM" id="Coils"/>
    </source>
</evidence>
<organism evidence="7 9">
    <name type="scientific">Boothiomyces macroporosus</name>
    <dbReference type="NCBI Taxonomy" id="261099"/>
    <lineage>
        <taxon>Eukaryota</taxon>
        <taxon>Fungi</taxon>
        <taxon>Fungi incertae sedis</taxon>
        <taxon>Chytridiomycota</taxon>
        <taxon>Chytridiomycota incertae sedis</taxon>
        <taxon>Chytridiomycetes</taxon>
        <taxon>Rhizophydiales</taxon>
        <taxon>Terramycetaceae</taxon>
        <taxon>Boothiomyces</taxon>
    </lineage>
</organism>
<feature type="compositionally biased region" description="Acidic residues" evidence="5">
    <location>
        <begin position="405"/>
        <end position="418"/>
    </location>
</feature>
<dbReference type="AlphaFoldDB" id="A0AAD5UKM5"/>
<sequence>MARKRKSRKPAPPKEYTETKADLNNLDLNSEDEFQDQSEMITLDDRYQRDEESEQEVFGMDYDEDSVEEEELLEKFKAHNRHFLEPKSDDEEEHEEEDGWGQSRNDYYVSDEATDDEAKEEEQEALRLQKKQVETFEEQDFLDDNFENLIKNKLKSVERKEFNLDEAEVIQPNLSNLSVKEQMRLLKKNMPDILKYQKEFSVIWSELQNEGERDEVLFLKYLYLANLAYFLAMAASETNTRTTHPAIDHLKKFEALVSKSQQLVDEDQEESIEEDYELVEQEDISAQSSEEEEEQERAVEESEEESDAAIEEYQPYIPLKKKKKNASGLFGEGEDIAEVDLEDKIRQKKSLQFHVNRVDQNLLDKKLYSKINAKLQPKTEPAFDEEEDEQYLNETEKIYGKLSDNEIDQEEEGSDDYYEEVKSLKRKRREEREELHAELHKPMEEPAPEEDLDMDTKRKATYKILANRGLTPYRKKENRNPRVKKRMKYDAAKKKLTSVRRVAVDKSKLSKYQGELTGIKTNLSRSTKF</sequence>
<feature type="region of interest" description="Disordered" evidence="5">
    <location>
        <begin position="397"/>
        <end position="486"/>
    </location>
</feature>